<evidence type="ECO:0000313" key="2">
    <source>
        <dbReference type="EMBL" id="EOH96492.1"/>
    </source>
</evidence>
<keyword evidence="5" id="KW-1185">Reference proteome</keyword>
<organism evidence="2 4">
    <name type="scientific">Enterococcus moraviensis ATCC BAA-383</name>
    <dbReference type="NCBI Taxonomy" id="1158609"/>
    <lineage>
        <taxon>Bacteria</taxon>
        <taxon>Bacillati</taxon>
        <taxon>Bacillota</taxon>
        <taxon>Bacilli</taxon>
        <taxon>Lactobacillales</taxon>
        <taxon>Enterococcaceae</taxon>
        <taxon>Enterococcus</taxon>
    </lineage>
</organism>
<evidence type="ECO:0000313" key="5">
    <source>
        <dbReference type="Proteomes" id="UP000014157"/>
    </source>
</evidence>
<proteinExistence type="predicted"/>
<evidence type="ECO:0000313" key="4">
    <source>
        <dbReference type="Proteomes" id="UP000013781"/>
    </source>
</evidence>
<name>R2QIR7_9ENTE</name>
<dbReference type="PATRIC" id="fig|1158609.3.peg.2788"/>
<dbReference type="EMBL" id="ASWB01000003">
    <property type="protein sequence ID" value="EOT65918.1"/>
    <property type="molecule type" value="Genomic_DNA"/>
</dbReference>
<comment type="caution">
    <text evidence="2">The sequence shown here is derived from an EMBL/GenBank/DDBJ whole genome shotgun (WGS) entry which is preliminary data.</text>
</comment>
<feature type="transmembrane region" description="Helical" evidence="1">
    <location>
        <begin position="161"/>
        <end position="182"/>
    </location>
</feature>
<feature type="transmembrane region" description="Helical" evidence="1">
    <location>
        <begin position="53"/>
        <end position="77"/>
    </location>
</feature>
<dbReference type="RefSeq" id="WP_010766193.1">
    <property type="nucleotide sequence ID" value="NZ_ASWB01000003.1"/>
</dbReference>
<dbReference type="Proteomes" id="UP000014157">
    <property type="component" value="Unassembled WGS sequence"/>
</dbReference>
<feature type="transmembrane region" description="Helical" evidence="1">
    <location>
        <begin position="12"/>
        <end position="33"/>
    </location>
</feature>
<accession>R2QIR7</accession>
<keyword evidence="1" id="KW-1133">Transmembrane helix</keyword>
<dbReference type="EMBL" id="AJAS01000024">
    <property type="protein sequence ID" value="EOH96492.1"/>
    <property type="molecule type" value="Genomic_DNA"/>
</dbReference>
<gene>
    <name evidence="3" type="ORF">I586_02187</name>
    <name evidence="2" type="ORF">UAY_02860</name>
</gene>
<keyword evidence="1" id="KW-0812">Transmembrane</keyword>
<evidence type="ECO:0000313" key="3">
    <source>
        <dbReference type="EMBL" id="EOT65918.1"/>
    </source>
</evidence>
<feature type="transmembrane region" description="Helical" evidence="1">
    <location>
        <begin position="120"/>
        <end position="141"/>
    </location>
</feature>
<protein>
    <submittedName>
        <fullName evidence="2">Uncharacterized protein</fullName>
    </submittedName>
</protein>
<keyword evidence="1" id="KW-0472">Membrane</keyword>
<dbReference type="Proteomes" id="UP000013781">
    <property type="component" value="Unassembled WGS sequence"/>
</dbReference>
<dbReference type="OrthoDB" id="2178541at2"/>
<sequence>MGGIGIIKFKKLTKTAVLLPLLIFIVTFIYGALKFDFSGNTPNQPYGLIYSFVILQFVFIGYIVSFIVNGVVAVFFLKKMNQKEPQVQRLISIYVTSWLLLLVLFWKIGYSSLFPYTTLFSPGTIGVGLMVLFVAITGWLVVDRSRDFTGDRVKSIHVKSVVFGGMIPIVLILLTVGTRLGFLTYAQNNRNDEYQQVIEEKLHSVGTKGDVQIVKAYDSSNSTHVQLDYTVTQEGISVSAKGVLERSNLKDKWELTDSTLTTYDHSIQTILQVPAHSKEAKAFLDGFSEEVEKSIAKSGLTKEIGVNTPLEKNEIRTAYDLPYLAYNNEGSTKKIKQWAKENSQSTNKKQSVFGGYAAVTVKQLMKSQMIIANVPIQYPYVEESDFDEREENAIKYRDEVIKNLDYSKLMDGYYEIKVDSSSYPRLFLVKNHQMSEVDGLLSSSMLREPTDDLGSFGSDYKEW</sequence>
<dbReference type="HOGENOM" id="CLU_590172_0_0_9"/>
<dbReference type="AlphaFoldDB" id="R2QIR7"/>
<feature type="transmembrane region" description="Helical" evidence="1">
    <location>
        <begin position="89"/>
        <end position="108"/>
    </location>
</feature>
<reference evidence="3 5" key="2">
    <citation type="submission" date="2013-03" db="EMBL/GenBank/DDBJ databases">
        <title>The Genome Sequence of Enterococcus moraviensis BAA-383 (PacBio/Illumina hybrid assembly).</title>
        <authorList>
            <consortium name="The Broad Institute Genomics Platform"/>
            <consortium name="The Broad Institute Genome Sequencing Center for Infectious Disease"/>
            <person name="Earl A."/>
            <person name="Russ C."/>
            <person name="Gilmore M."/>
            <person name="Surin D."/>
            <person name="Walker B."/>
            <person name="Young S."/>
            <person name="Zeng Q."/>
            <person name="Gargeya S."/>
            <person name="Fitzgerald M."/>
            <person name="Haas B."/>
            <person name="Abouelleil A."/>
            <person name="Allen A.W."/>
            <person name="Alvarado L."/>
            <person name="Arachchi H.M."/>
            <person name="Berlin A.M."/>
            <person name="Chapman S.B."/>
            <person name="Gainer-Dewar J."/>
            <person name="Goldberg J."/>
            <person name="Griggs A."/>
            <person name="Gujja S."/>
            <person name="Hansen M."/>
            <person name="Howarth C."/>
            <person name="Imamovic A."/>
            <person name="Ireland A."/>
            <person name="Larimer J."/>
            <person name="McCowan C."/>
            <person name="Murphy C."/>
            <person name="Pearson M."/>
            <person name="Poon T.W."/>
            <person name="Priest M."/>
            <person name="Roberts A."/>
            <person name="Saif S."/>
            <person name="Shea T."/>
            <person name="Sisk P."/>
            <person name="Sykes S."/>
            <person name="Wortman J."/>
            <person name="Nusbaum C."/>
            <person name="Birren B."/>
        </authorList>
    </citation>
    <scope>NUCLEOTIDE SEQUENCE [LARGE SCALE GENOMIC DNA]</scope>
    <source>
        <strain evidence="3 5">ATCC BAA-383</strain>
    </source>
</reference>
<reference evidence="2 4" key="1">
    <citation type="submission" date="2013-02" db="EMBL/GenBank/DDBJ databases">
        <title>The Genome Sequence of Enterococcus moraviensis BAA-383.</title>
        <authorList>
            <consortium name="The Broad Institute Genome Sequencing Platform"/>
            <consortium name="The Broad Institute Genome Sequencing Center for Infectious Disease"/>
            <person name="Earl A.M."/>
            <person name="Gilmore M.S."/>
            <person name="Lebreton F."/>
            <person name="Walker B."/>
            <person name="Young S.K."/>
            <person name="Zeng Q."/>
            <person name="Gargeya S."/>
            <person name="Fitzgerald M."/>
            <person name="Haas B."/>
            <person name="Abouelleil A."/>
            <person name="Alvarado L."/>
            <person name="Arachchi H.M."/>
            <person name="Berlin A.M."/>
            <person name="Chapman S.B."/>
            <person name="Dewar J."/>
            <person name="Goldberg J."/>
            <person name="Griggs A."/>
            <person name="Gujja S."/>
            <person name="Hansen M."/>
            <person name="Howarth C."/>
            <person name="Imamovic A."/>
            <person name="Larimer J."/>
            <person name="McCowan C."/>
            <person name="Murphy C."/>
            <person name="Neiman D."/>
            <person name="Pearson M."/>
            <person name="Priest M."/>
            <person name="Roberts A."/>
            <person name="Saif S."/>
            <person name="Shea T."/>
            <person name="Sisk P."/>
            <person name="Sykes S."/>
            <person name="Wortman J."/>
            <person name="Nusbaum C."/>
            <person name="Birren B."/>
        </authorList>
    </citation>
    <scope>NUCLEOTIDE SEQUENCE [LARGE SCALE GENOMIC DNA]</scope>
    <source>
        <strain evidence="2 4">ATCC BAA-383</strain>
    </source>
</reference>
<evidence type="ECO:0000256" key="1">
    <source>
        <dbReference type="SAM" id="Phobius"/>
    </source>
</evidence>